<name>A0A1S2M6I6_9BACI</name>
<organism evidence="1 2">
    <name type="scientific">Anaerobacillus alkalidiazotrophicus</name>
    <dbReference type="NCBI Taxonomy" id="472963"/>
    <lineage>
        <taxon>Bacteria</taxon>
        <taxon>Bacillati</taxon>
        <taxon>Bacillota</taxon>
        <taxon>Bacilli</taxon>
        <taxon>Bacillales</taxon>
        <taxon>Bacillaceae</taxon>
        <taxon>Anaerobacillus</taxon>
    </lineage>
</organism>
<dbReference type="STRING" id="472963.BKP45_10000"/>
<proteinExistence type="predicted"/>
<protein>
    <submittedName>
        <fullName evidence="1">Uncharacterized protein</fullName>
    </submittedName>
</protein>
<comment type="caution">
    <text evidence="1">The sequence shown here is derived from an EMBL/GenBank/DDBJ whole genome shotgun (WGS) entry which is preliminary data.</text>
</comment>
<dbReference type="RefSeq" id="WP_071389553.1">
    <property type="nucleotide sequence ID" value="NZ_MLQS01000015.1"/>
</dbReference>
<dbReference type="AlphaFoldDB" id="A0A1S2M6I6"/>
<dbReference type="Proteomes" id="UP000180057">
    <property type="component" value="Unassembled WGS sequence"/>
</dbReference>
<keyword evidence="2" id="KW-1185">Reference proteome</keyword>
<evidence type="ECO:0000313" key="1">
    <source>
        <dbReference type="EMBL" id="OIJ20113.1"/>
    </source>
</evidence>
<sequence length="184" mass="21555">MIAYFGTMNKIEDFISEVKVQNVNNVIGTIGFWLTSDIHFAKPYAIGKETVFQKSETEFWEDGEPKVIQVDKPVTGFIYKVFIDEPNLKIYDSNTVDSYDLFMNDRDKYCEYFHARKRNPTWKDEVILLNMEEANEKFRNSLIRQEYEGFVIRNCKLQNGVTDLYCLFSINSPLISDIIPVETL</sequence>
<accession>A0A1S2M6I6</accession>
<gene>
    <name evidence="1" type="ORF">BKP45_10000</name>
</gene>
<dbReference type="EMBL" id="MLQS01000015">
    <property type="protein sequence ID" value="OIJ20113.1"/>
    <property type="molecule type" value="Genomic_DNA"/>
</dbReference>
<reference evidence="1 2" key="1">
    <citation type="submission" date="2016-10" db="EMBL/GenBank/DDBJ databases">
        <title>Draft genome sequences of four alkaliphilic bacteria belonging to the Anaerobacillus genus.</title>
        <authorList>
            <person name="Bassil N.M."/>
            <person name="Lloyd J.R."/>
        </authorList>
    </citation>
    <scope>NUCLEOTIDE SEQUENCE [LARGE SCALE GENOMIC DNA]</scope>
    <source>
        <strain evidence="1 2">DSM 22531</strain>
    </source>
</reference>
<dbReference type="OrthoDB" id="2843984at2"/>
<evidence type="ECO:0000313" key="2">
    <source>
        <dbReference type="Proteomes" id="UP000180057"/>
    </source>
</evidence>